<comment type="caution">
    <text evidence="9">The sequence shown here is derived from an EMBL/GenBank/DDBJ whole genome shotgun (WGS) entry which is preliminary data.</text>
</comment>
<reference evidence="9" key="3">
    <citation type="submission" date="2023-12" db="EMBL/GenBank/DDBJ databases">
        <authorList>
            <person name="Sun Q."/>
            <person name="Inoue M."/>
        </authorList>
    </citation>
    <scope>NUCLEOTIDE SEQUENCE</scope>
    <source>
        <strain evidence="9">JCM 9687</strain>
    </source>
</reference>
<keyword evidence="11" id="KW-1185">Reference proteome</keyword>
<dbReference type="EMBL" id="BAAAYK010000003">
    <property type="protein sequence ID" value="GAA3352408.1"/>
    <property type="molecule type" value="Genomic_DNA"/>
</dbReference>
<evidence type="ECO:0000313" key="9">
    <source>
        <dbReference type="EMBL" id="GAA3352408.1"/>
    </source>
</evidence>
<dbReference type="Gene3D" id="2.40.440.10">
    <property type="entry name" value="L,D-transpeptidase catalytic domain-like"/>
    <property type="match status" value="1"/>
</dbReference>
<reference evidence="11" key="2">
    <citation type="journal article" date="2019" name="Int. J. Syst. Evol. Microbiol.">
        <title>The Global Catalogue of Microorganisms (GCM) 10K type strain sequencing project: providing services to taxonomists for standard genome sequencing and annotation.</title>
        <authorList>
            <consortium name="The Broad Institute Genomics Platform"/>
            <consortium name="The Broad Institute Genome Sequencing Center for Infectious Disease"/>
            <person name="Wu L."/>
            <person name="Ma J."/>
        </authorList>
    </citation>
    <scope>NUCLEOTIDE SEQUENCE [LARGE SCALE GENOMIC DNA]</scope>
    <source>
        <strain evidence="11">JCM 9687</strain>
    </source>
</reference>
<dbReference type="InterPro" id="IPR005490">
    <property type="entry name" value="LD_TPept_cat_dom"/>
</dbReference>
<dbReference type="Proteomes" id="UP001500483">
    <property type="component" value="Unassembled WGS sequence"/>
</dbReference>
<feature type="domain" description="L,D-TPase catalytic" evidence="7">
    <location>
        <begin position="164"/>
        <end position="282"/>
    </location>
</feature>
<evidence type="ECO:0000256" key="6">
    <source>
        <dbReference type="PROSITE-ProRule" id="PRU01373"/>
    </source>
</evidence>
<sequence>MTARTRSAPSAPARRRALGRARSSLLAGGLAALLTGCGGGALPPAPAADHAAPAPAGQAARVDLTGLPEASTFGDLDGAAADPAPQVGTDGVVLRVEHDVAVHDAPGGAPFARLPATQLGNPTWVPLIARQGGWGQVLLPSRPNSSTGWIRIDGAPITQARTPYHVDVDVDARRLVVWEGDRNVGSWTVGVGSSDSPTPRGRTYLMAAIEETVTKFSPIILPLGTHSETFNSYGGGPGTVALHGWPDPAVFGEAASDGCVRVPPDALRLLSTLPLGTLVLLH</sequence>
<dbReference type="InterPro" id="IPR006311">
    <property type="entry name" value="TAT_signal"/>
</dbReference>
<dbReference type="PROSITE" id="PS51318">
    <property type="entry name" value="TAT"/>
    <property type="match status" value="1"/>
</dbReference>
<comment type="pathway">
    <text evidence="1 6">Cell wall biogenesis; peptidoglycan biosynthesis.</text>
</comment>
<keyword evidence="2" id="KW-0808">Transferase</keyword>
<dbReference type="InterPro" id="IPR050979">
    <property type="entry name" value="LD-transpeptidase"/>
</dbReference>
<dbReference type="PROSITE" id="PS52029">
    <property type="entry name" value="LD_TPASE"/>
    <property type="match status" value="1"/>
</dbReference>
<reference evidence="9" key="1">
    <citation type="journal article" date="2014" name="Int. J. Syst. Evol. Microbiol.">
        <title>Complete genome of a new Firmicutes species belonging to the dominant human colonic microbiota ('Ruminococcus bicirculans') reveals two chromosomes and a selective capacity to utilize plant glucans.</title>
        <authorList>
            <consortium name="NISC Comparative Sequencing Program"/>
            <person name="Wegmann U."/>
            <person name="Louis P."/>
            <person name="Goesmann A."/>
            <person name="Henrissat B."/>
            <person name="Duncan S.H."/>
            <person name="Flint H.J."/>
        </authorList>
    </citation>
    <scope>NUCLEOTIDE SEQUENCE</scope>
    <source>
        <strain evidence="9">JCM 9687</strain>
    </source>
</reference>
<evidence type="ECO:0000256" key="3">
    <source>
        <dbReference type="ARBA" id="ARBA00022960"/>
    </source>
</evidence>
<feature type="active site" description="Nucleophile" evidence="6">
    <location>
        <position position="259"/>
    </location>
</feature>
<evidence type="ECO:0000313" key="8">
    <source>
        <dbReference type="EMBL" id="GAA3352109.1"/>
    </source>
</evidence>
<dbReference type="EMBL" id="BAAAYK010000001">
    <property type="protein sequence ID" value="GAA3352109.1"/>
    <property type="molecule type" value="Genomic_DNA"/>
</dbReference>
<dbReference type="SUPFAM" id="SSF141523">
    <property type="entry name" value="L,D-transpeptidase catalytic domain-like"/>
    <property type="match status" value="1"/>
</dbReference>
<evidence type="ECO:0000313" key="11">
    <source>
        <dbReference type="Proteomes" id="UP001500483"/>
    </source>
</evidence>
<dbReference type="Pfam" id="PF03734">
    <property type="entry name" value="YkuD"/>
    <property type="match status" value="1"/>
</dbReference>
<dbReference type="EMBL" id="BAAAYK010000038">
    <property type="protein sequence ID" value="GAA3364060.1"/>
    <property type="molecule type" value="Genomic_DNA"/>
</dbReference>
<evidence type="ECO:0000256" key="2">
    <source>
        <dbReference type="ARBA" id="ARBA00022679"/>
    </source>
</evidence>
<dbReference type="InterPro" id="IPR038063">
    <property type="entry name" value="Transpep_catalytic_dom"/>
</dbReference>
<dbReference type="RefSeq" id="WP_344923601.1">
    <property type="nucleotide sequence ID" value="NZ_BAAAYK010000001.1"/>
</dbReference>
<evidence type="ECO:0000256" key="5">
    <source>
        <dbReference type="ARBA" id="ARBA00023316"/>
    </source>
</evidence>
<proteinExistence type="predicted"/>
<keyword evidence="3 6" id="KW-0133">Cell shape</keyword>
<evidence type="ECO:0000256" key="4">
    <source>
        <dbReference type="ARBA" id="ARBA00022984"/>
    </source>
</evidence>
<accession>A0ABP6RI71</accession>
<organism evidence="9 11">
    <name type="scientific">Saccharopolyspora gregorii</name>
    <dbReference type="NCBI Taxonomy" id="33914"/>
    <lineage>
        <taxon>Bacteria</taxon>
        <taxon>Bacillati</taxon>
        <taxon>Actinomycetota</taxon>
        <taxon>Actinomycetes</taxon>
        <taxon>Pseudonocardiales</taxon>
        <taxon>Pseudonocardiaceae</taxon>
        <taxon>Saccharopolyspora</taxon>
    </lineage>
</organism>
<gene>
    <name evidence="8" type="ORF">GCM10020366_00200</name>
    <name evidence="9" type="ORF">GCM10020366_01970</name>
    <name evidence="10" type="ORF">GCM10020366_58420</name>
</gene>
<protein>
    <recommendedName>
        <fullName evidence="7">L,D-TPase catalytic domain-containing protein</fullName>
    </recommendedName>
</protein>
<feature type="active site" description="Proton donor/acceptor" evidence="6">
    <location>
        <position position="243"/>
    </location>
</feature>
<keyword evidence="4 6" id="KW-0573">Peptidoglycan synthesis</keyword>
<evidence type="ECO:0000256" key="1">
    <source>
        <dbReference type="ARBA" id="ARBA00004752"/>
    </source>
</evidence>
<name>A0ABP6RI71_9PSEU</name>
<keyword evidence="5 6" id="KW-0961">Cell wall biogenesis/degradation</keyword>
<evidence type="ECO:0000259" key="7">
    <source>
        <dbReference type="PROSITE" id="PS52029"/>
    </source>
</evidence>
<evidence type="ECO:0000313" key="10">
    <source>
        <dbReference type="EMBL" id="GAA3364060.1"/>
    </source>
</evidence>
<dbReference type="CDD" id="cd16913">
    <property type="entry name" value="YkuD_like"/>
    <property type="match status" value="1"/>
</dbReference>
<dbReference type="PANTHER" id="PTHR30582:SF2">
    <property type="entry name" value="L,D-TRANSPEPTIDASE YCIB-RELATED"/>
    <property type="match status" value="1"/>
</dbReference>
<dbReference type="PANTHER" id="PTHR30582">
    <property type="entry name" value="L,D-TRANSPEPTIDASE"/>
    <property type="match status" value="1"/>
</dbReference>